<dbReference type="Proteomes" id="UP000663841">
    <property type="component" value="Unassembled WGS sequence"/>
</dbReference>
<evidence type="ECO:0000313" key="1">
    <source>
        <dbReference type="EMBL" id="CAE6463511.1"/>
    </source>
</evidence>
<name>A0A8H3BQ10_9AGAM</name>
<organism evidence="1 2">
    <name type="scientific">Rhizoctonia solani</name>
    <dbReference type="NCBI Taxonomy" id="456999"/>
    <lineage>
        <taxon>Eukaryota</taxon>
        <taxon>Fungi</taxon>
        <taxon>Dikarya</taxon>
        <taxon>Basidiomycota</taxon>
        <taxon>Agaricomycotina</taxon>
        <taxon>Agaricomycetes</taxon>
        <taxon>Cantharellales</taxon>
        <taxon>Ceratobasidiaceae</taxon>
        <taxon>Rhizoctonia</taxon>
    </lineage>
</organism>
<evidence type="ECO:0000313" key="2">
    <source>
        <dbReference type="Proteomes" id="UP000663841"/>
    </source>
</evidence>
<dbReference type="EMBL" id="CAJMWW010000294">
    <property type="protein sequence ID" value="CAE6463511.1"/>
    <property type="molecule type" value="Genomic_DNA"/>
</dbReference>
<evidence type="ECO:0008006" key="3">
    <source>
        <dbReference type="Google" id="ProtNLM"/>
    </source>
</evidence>
<protein>
    <recommendedName>
        <fullName evidence="3">Laminin domain protein</fullName>
    </recommendedName>
</protein>
<sequence>MPFHLGDAALTPPQLPAYLSTFDLKPIVGKPTDEEVKAVHAAIRALNGVAHIPVLYDPNLSMQLSQHLFNVQLAVYREEYSIKLLPSDKSTFTPPNLPSHIPGTLSKVIGAPSNDELKNVQSTLRNVENLAYNPQLFDADLSIKLSQHLFNLQFARYMQESAQGSFAPKVDSKEPHSAVLQASSAPCGVDPRSEDRNNVGALQPERVTPPEIAQLGEVMKEMKEAIEGSTDVLRHMDKVLVSTQRSMSTVTVGAFSYSNHVHKNPINCQGELATEHGLPQLRFYFYKGAYHILLSSEEIAGYLKFLNVGVDLLQHGKLELKTNKEDEAKKLLMKHIGIGYINP</sequence>
<comment type="caution">
    <text evidence="1">The sequence shown here is derived from an EMBL/GenBank/DDBJ whole genome shotgun (WGS) entry which is preliminary data.</text>
</comment>
<dbReference type="AlphaFoldDB" id="A0A8H3BQ10"/>
<gene>
    <name evidence="1" type="ORF">RDB_LOCUS157764</name>
</gene>
<reference evidence="1" key="1">
    <citation type="submission" date="2021-01" db="EMBL/GenBank/DDBJ databases">
        <authorList>
            <person name="Kaushik A."/>
        </authorList>
    </citation>
    <scope>NUCLEOTIDE SEQUENCE</scope>
    <source>
        <strain evidence="1">AG3-T5</strain>
    </source>
</reference>
<proteinExistence type="predicted"/>
<accession>A0A8H3BQ10</accession>